<dbReference type="EMBL" id="EAAA01002465">
    <property type="status" value="NOT_ANNOTATED_CDS"/>
    <property type="molecule type" value="Genomic_DNA"/>
</dbReference>
<name>F7A2S2_CIOIN</name>
<dbReference type="HOGENOM" id="CLU_1348524_0_0_1"/>
<organism evidence="2 3">
    <name type="scientific">Ciona intestinalis</name>
    <name type="common">Transparent sea squirt</name>
    <name type="synonym">Ascidia intestinalis</name>
    <dbReference type="NCBI Taxonomy" id="7719"/>
    <lineage>
        <taxon>Eukaryota</taxon>
        <taxon>Metazoa</taxon>
        <taxon>Chordata</taxon>
        <taxon>Tunicata</taxon>
        <taxon>Ascidiacea</taxon>
        <taxon>Phlebobranchia</taxon>
        <taxon>Cionidae</taxon>
        <taxon>Ciona</taxon>
    </lineage>
</organism>
<evidence type="ECO:0000313" key="3">
    <source>
        <dbReference type="Proteomes" id="UP000008144"/>
    </source>
</evidence>
<sequence length="203" mass="22555">MDFVITSVQQVTDGNQNQSLPGDITVSTENEFRSNTPQESWSFSSCFPKCGINSRYFCTCGLGVALLLAGSCCLILYFVQSRLLLIPALALFIVGIVVSSIGEWYCRIKIRHRQVQARRERERISDEDCERVAQAVQRQIAAQAAANDQPPSYFTLAALPTVSSLSNDAYVTDEEEAPPYTAYDVTKDVLPSYSEATNKLHKQ</sequence>
<dbReference type="KEGG" id="cin:100185285"/>
<feature type="transmembrane region" description="Helical" evidence="1">
    <location>
        <begin position="84"/>
        <end position="106"/>
    </location>
</feature>
<keyword evidence="1" id="KW-1133">Transmembrane helix</keyword>
<feature type="transmembrane region" description="Helical" evidence="1">
    <location>
        <begin position="56"/>
        <end position="78"/>
    </location>
</feature>
<dbReference type="OMA" id="YCRIKIR"/>
<reference evidence="3" key="1">
    <citation type="journal article" date="2002" name="Science">
        <title>The draft genome of Ciona intestinalis: insights into chordate and vertebrate origins.</title>
        <authorList>
            <person name="Dehal P."/>
            <person name="Satou Y."/>
            <person name="Campbell R.K."/>
            <person name="Chapman J."/>
            <person name="Degnan B."/>
            <person name="De Tomaso A."/>
            <person name="Davidson B."/>
            <person name="Di Gregorio A."/>
            <person name="Gelpke M."/>
            <person name="Goodstein D.M."/>
            <person name="Harafuji N."/>
            <person name="Hastings K.E."/>
            <person name="Ho I."/>
            <person name="Hotta K."/>
            <person name="Huang W."/>
            <person name="Kawashima T."/>
            <person name="Lemaire P."/>
            <person name="Martinez D."/>
            <person name="Meinertzhagen I.A."/>
            <person name="Necula S."/>
            <person name="Nonaka M."/>
            <person name="Putnam N."/>
            <person name="Rash S."/>
            <person name="Saiga H."/>
            <person name="Satake M."/>
            <person name="Terry A."/>
            <person name="Yamada L."/>
            <person name="Wang H.G."/>
            <person name="Awazu S."/>
            <person name="Azumi K."/>
            <person name="Boore J."/>
            <person name="Branno M."/>
            <person name="Chin-Bow S."/>
            <person name="DeSantis R."/>
            <person name="Doyle S."/>
            <person name="Francino P."/>
            <person name="Keys D.N."/>
            <person name="Haga S."/>
            <person name="Hayashi H."/>
            <person name="Hino K."/>
            <person name="Imai K.S."/>
            <person name="Inaba K."/>
            <person name="Kano S."/>
            <person name="Kobayashi K."/>
            <person name="Kobayashi M."/>
            <person name="Lee B.I."/>
            <person name="Makabe K.W."/>
            <person name="Manohar C."/>
            <person name="Matassi G."/>
            <person name="Medina M."/>
            <person name="Mochizuki Y."/>
            <person name="Mount S."/>
            <person name="Morishita T."/>
            <person name="Miura S."/>
            <person name="Nakayama A."/>
            <person name="Nishizaka S."/>
            <person name="Nomoto H."/>
            <person name="Ohta F."/>
            <person name="Oishi K."/>
            <person name="Rigoutsos I."/>
            <person name="Sano M."/>
            <person name="Sasaki A."/>
            <person name="Sasakura Y."/>
            <person name="Shoguchi E."/>
            <person name="Shin-i T."/>
            <person name="Spagnuolo A."/>
            <person name="Stainier D."/>
            <person name="Suzuki M.M."/>
            <person name="Tassy O."/>
            <person name="Takatori N."/>
            <person name="Tokuoka M."/>
            <person name="Yagi K."/>
            <person name="Yoshizaki F."/>
            <person name="Wada S."/>
            <person name="Zhang C."/>
            <person name="Hyatt P.D."/>
            <person name="Larimer F."/>
            <person name="Detter C."/>
            <person name="Doggett N."/>
            <person name="Glavina T."/>
            <person name="Hawkins T."/>
            <person name="Richardson P."/>
            <person name="Lucas S."/>
            <person name="Kohara Y."/>
            <person name="Levine M."/>
            <person name="Satoh N."/>
            <person name="Rokhsar D.S."/>
        </authorList>
    </citation>
    <scope>NUCLEOTIDE SEQUENCE [LARGE SCALE GENOMIC DNA]</scope>
</reference>
<keyword evidence="3" id="KW-1185">Reference proteome</keyword>
<evidence type="ECO:0000256" key="1">
    <source>
        <dbReference type="SAM" id="Phobius"/>
    </source>
</evidence>
<dbReference type="GeneID" id="100185285"/>
<dbReference type="GeneTree" id="ENSGT00390000009367"/>
<dbReference type="Proteomes" id="UP000008144">
    <property type="component" value="Chromosome 7"/>
</dbReference>
<dbReference type="AlphaFoldDB" id="F7A2S2"/>
<dbReference type="RefSeq" id="XP_002130579.1">
    <property type="nucleotide sequence ID" value="XM_002130543.4"/>
</dbReference>
<proteinExistence type="predicted"/>
<dbReference type="Ensembl" id="ENSCINT00000015811.3">
    <property type="protein sequence ID" value="ENSCINP00000015811.3"/>
    <property type="gene ID" value="ENSCING00000007705.3"/>
</dbReference>
<protein>
    <submittedName>
        <fullName evidence="2">Uncharacterized LOC100185285</fullName>
    </submittedName>
</protein>
<reference evidence="2" key="4">
    <citation type="submission" date="2025-09" db="UniProtKB">
        <authorList>
            <consortium name="Ensembl"/>
        </authorList>
    </citation>
    <scope>IDENTIFICATION</scope>
</reference>
<dbReference type="InParanoid" id="F7A2S2"/>
<gene>
    <name evidence="2" type="primary">LOC100185285</name>
</gene>
<keyword evidence="1" id="KW-0472">Membrane</keyword>
<keyword evidence="1" id="KW-0812">Transmembrane</keyword>
<reference evidence="2" key="2">
    <citation type="journal article" date="2008" name="Genome Biol.">
        <title>Improved genome assembly and evidence-based global gene model set for the chordate Ciona intestinalis: new insight into intron and operon populations.</title>
        <authorList>
            <person name="Satou Y."/>
            <person name="Mineta K."/>
            <person name="Ogasawara M."/>
            <person name="Sasakura Y."/>
            <person name="Shoguchi E."/>
            <person name="Ueno K."/>
            <person name="Yamada L."/>
            <person name="Matsumoto J."/>
            <person name="Wasserscheid J."/>
            <person name="Dewar K."/>
            <person name="Wiley G.B."/>
            <person name="Macmil S.L."/>
            <person name="Roe B.A."/>
            <person name="Zeller R.W."/>
            <person name="Hastings K.E."/>
            <person name="Lemaire P."/>
            <person name="Lindquist E."/>
            <person name="Endo T."/>
            <person name="Hotta K."/>
            <person name="Inaba K."/>
        </authorList>
    </citation>
    <scope>NUCLEOTIDE SEQUENCE [LARGE SCALE GENOMIC DNA]</scope>
    <source>
        <strain evidence="2">wild type</strain>
    </source>
</reference>
<accession>F7A2S2</accession>
<accession>A0A1W2WGL6</accession>
<reference evidence="2" key="3">
    <citation type="submission" date="2025-08" db="UniProtKB">
        <authorList>
            <consortium name="Ensembl"/>
        </authorList>
    </citation>
    <scope>IDENTIFICATION</scope>
</reference>
<evidence type="ECO:0000313" key="2">
    <source>
        <dbReference type="Ensembl" id="ENSCINP00000015811.3"/>
    </source>
</evidence>